<dbReference type="InterPro" id="IPR001647">
    <property type="entry name" value="HTH_TetR"/>
</dbReference>
<dbReference type="GO" id="GO:0003677">
    <property type="term" value="F:DNA binding"/>
    <property type="evidence" value="ECO:0007669"/>
    <property type="project" value="UniProtKB-UniRule"/>
</dbReference>
<comment type="caution">
    <text evidence="4">The sequence shown here is derived from an EMBL/GenBank/DDBJ whole genome shotgun (WGS) entry which is preliminary data.</text>
</comment>
<keyword evidence="1 2" id="KW-0238">DNA-binding</keyword>
<organism evidence="4 5">
    <name type="scientific">Mucilaginibacter achroorhodeus</name>
    <dbReference type="NCBI Taxonomy" id="2599294"/>
    <lineage>
        <taxon>Bacteria</taxon>
        <taxon>Pseudomonadati</taxon>
        <taxon>Bacteroidota</taxon>
        <taxon>Sphingobacteriia</taxon>
        <taxon>Sphingobacteriales</taxon>
        <taxon>Sphingobacteriaceae</taxon>
        <taxon>Mucilaginibacter</taxon>
    </lineage>
</organism>
<dbReference type="Gene3D" id="1.10.357.10">
    <property type="entry name" value="Tetracycline Repressor, domain 2"/>
    <property type="match status" value="1"/>
</dbReference>
<evidence type="ECO:0000313" key="4">
    <source>
        <dbReference type="EMBL" id="TWR26166.1"/>
    </source>
</evidence>
<dbReference type="Pfam" id="PF00440">
    <property type="entry name" value="TetR_N"/>
    <property type="match status" value="1"/>
</dbReference>
<evidence type="ECO:0000259" key="3">
    <source>
        <dbReference type="PROSITE" id="PS50977"/>
    </source>
</evidence>
<keyword evidence="5" id="KW-1185">Reference proteome</keyword>
<dbReference type="SUPFAM" id="SSF46689">
    <property type="entry name" value="Homeodomain-like"/>
    <property type="match status" value="1"/>
</dbReference>
<dbReference type="InterPro" id="IPR009057">
    <property type="entry name" value="Homeodomain-like_sf"/>
</dbReference>
<dbReference type="PRINTS" id="PR00455">
    <property type="entry name" value="HTHTETR"/>
</dbReference>
<accession>A0A563U487</accession>
<feature type="domain" description="HTH tetR-type" evidence="3">
    <location>
        <begin position="3"/>
        <end position="63"/>
    </location>
</feature>
<feature type="DNA-binding region" description="H-T-H motif" evidence="2">
    <location>
        <begin position="26"/>
        <end position="45"/>
    </location>
</feature>
<sequence>MSNGQIDRIILGAEELFLQAGIRSVTMDDIARHLGMSKKTIYHFFKDKNDMVMALVKKKLRDDECQIVDIINNSSNVIEEMMNMMKASEEIFSRINPIVVHDMQKYHPDSWAEFQRFKSEVLVQTLEQLLLKGIEQGFIRPDIDVKIMAKMRVNQVEMGFNNAIFPVSQFSPWKVQYQMLEHFNYGICTLKGHEMLDRYKTAHNEKKAS</sequence>
<dbReference type="EMBL" id="VOEI01000003">
    <property type="protein sequence ID" value="TWR26166.1"/>
    <property type="molecule type" value="Genomic_DNA"/>
</dbReference>
<protein>
    <submittedName>
        <fullName evidence="4">TetR/AcrR family transcriptional regulator</fullName>
    </submittedName>
</protein>
<dbReference type="AlphaFoldDB" id="A0A563U487"/>
<dbReference type="Gene3D" id="1.10.10.60">
    <property type="entry name" value="Homeodomain-like"/>
    <property type="match status" value="1"/>
</dbReference>
<dbReference type="OrthoDB" id="881297at2"/>
<dbReference type="Proteomes" id="UP000318010">
    <property type="component" value="Unassembled WGS sequence"/>
</dbReference>
<dbReference type="PANTHER" id="PTHR43479">
    <property type="entry name" value="ACREF/ENVCD OPERON REPRESSOR-RELATED"/>
    <property type="match status" value="1"/>
</dbReference>
<dbReference type="SUPFAM" id="SSF48498">
    <property type="entry name" value="Tetracyclin repressor-like, C-terminal domain"/>
    <property type="match status" value="1"/>
</dbReference>
<name>A0A563U487_9SPHI</name>
<reference evidence="4 5" key="1">
    <citation type="submission" date="2019-07" db="EMBL/GenBank/DDBJ databases">
        <authorList>
            <person name="Kim J."/>
        </authorList>
    </citation>
    <scope>NUCLEOTIDE SEQUENCE [LARGE SCALE GENOMIC DNA]</scope>
    <source>
        <strain evidence="4 5">MJ1a</strain>
    </source>
</reference>
<evidence type="ECO:0000256" key="2">
    <source>
        <dbReference type="PROSITE-ProRule" id="PRU00335"/>
    </source>
</evidence>
<dbReference type="PROSITE" id="PS50977">
    <property type="entry name" value="HTH_TETR_2"/>
    <property type="match status" value="1"/>
</dbReference>
<dbReference type="RefSeq" id="WP_146271328.1">
    <property type="nucleotide sequence ID" value="NZ_VOEI01000003.1"/>
</dbReference>
<dbReference type="InterPro" id="IPR036271">
    <property type="entry name" value="Tet_transcr_reg_TetR-rel_C_sf"/>
</dbReference>
<dbReference type="InterPro" id="IPR050624">
    <property type="entry name" value="HTH-type_Tx_Regulator"/>
</dbReference>
<gene>
    <name evidence="4" type="ORF">FPZ42_11095</name>
</gene>
<evidence type="ECO:0000313" key="5">
    <source>
        <dbReference type="Proteomes" id="UP000318010"/>
    </source>
</evidence>
<dbReference type="PANTHER" id="PTHR43479:SF11">
    <property type="entry name" value="ACREF_ENVCD OPERON REPRESSOR-RELATED"/>
    <property type="match status" value="1"/>
</dbReference>
<evidence type="ECO:0000256" key="1">
    <source>
        <dbReference type="ARBA" id="ARBA00023125"/>
    </source>
</evidence>
<proteinExistence type="predicted"/>